<dbReference type="STRING" id="1232681.ADIS_2281"/>
<dbReference type="AlphaFoldDB" id="R7ZSS4"/>
<organism evidence="1 2">
    <name type="scientific">Lunatimonas lonarensis</name>
    <dbReference type="NCBI Taxonomy" id="1232681"/>
    <lineage>
        <taxon>Bacteria</taxon>
        <taxon>Pseudomonadati</taxon>
        <taxon>Bacteroidota</taxon>
        <taxon>Cytophagia</taxon>
        <taxon>Cytophagales</taxon>
        <taxon>Cyclobacteriaceae</taxon>
    </lineage>
</organism>
<reference evidence="1 2" key="1">
    <citation type="submission" date="2013-02" db="EMBL/GenBank/DDBJ databases">
        <title>A novel strain isolated from Lonar lake, Maharashtra, India.</title>
        <authorList>
            <person name="Singh A."/>
        </authorList>
    </citation>
    <scope>NUCLEOTIDE SEQUENCE [LARGE SCALE GENOMIC DNA]</scope>
    <source>
        <strain evidence="1 2">AK24</strain>
    </source>
</reference>
<evidence type="ECO:0000313" key="2">
    <source>
        <dbReference type="Proteomes" id="UP000013909"/>
    </source>
</evidence>
<gene>
    <name evidence="1" type="ORF">ADIS_2281</name>
</gene>
<comment type="caution">
    <text evidence="1">The sequence shown here is derived from an EMBL/GenBank/DDBJ whole genome shotgun (WGS) entry which is preliminary data.</text>
</comment>
<dbReference type="EMBL" id="AQHR01000061">
    <property type="protein sequence ID" value="EON77201.1"/>
    <property type="molecule type" value="Genomic_DNA"/>
</dbReference>
<dbReference type="Proteomes" id="UP000013909">
    <property type="component" value="Unassembled WGS sequence"/>
</dbReference>
<keyword evidence="2" id="KW-1185">Reference proteome</keyword>
<evidence type="ECO:0000313" key="1">
    <source>
        <dbReference type="EMBL" id="EON77201.1"/>
    </source>
</evidence>
<accession>R7ZSS4</accession>
<name>R7ZSS4_9BACT</name>
<protein>
    <submittedName>
        <fullName evidence="1">Uncharacterized protein</fullName>
    </submittedName>
</protein>
<proteinExistence type="predicted"/>
<sequence length="46" mass="5037">MQATAGIIFGTKGVFVLLFADREGFGRGLVFCMFLGIFFDSPKIFA</sequence>